<dbReference type="InterPro" id="IPR022644">
    <property type="entry name" value="De-COase2_N"/>
</dbReference>
<dbReference type="PANTHER" id="PTHR11482">
    <property type="entry name" value="ARGININE/DIAMINOPIMELATE/ORNITHINE DECARBOXYLASE"/>
    <property type="match status" value="1"/>
</dbReference>
<dbReference type="Proteomes" id="UP001177744">
    <property type="component" value="Unassembled WGS sequence"/>
</dbReference>
<comment type="caution">
    <text evidence="5">The sequence shown here is derived from an EMBL/GenBank/DDBJ whole genome shotgun (WGS) entry which is preliminary data.</text>
</comment>
<dbReference type="InterPro" id="IPR009006">
    <property type="entry name" value="Ala_racemase/Decarboxylase_C"/>
</dbReference>
<dbReference type="InterPro" id="IPR029066">
    <property type="entry name" value="PLP-binding_barrel"/>
</dbReference>
<name>A0AA40I6E8_CNENI</name>
<dbReference type="SUPFAM" id="SSF51419">
    <property type="entry name" value="PLP-binding barrel"/>
    <property type="match status" value="1"/>
</dbReference>
<comment type="pathway">
    <text evidence="1">Amine and polyamine biosynthesis; putrescine biosynthesis via L-ornithine pathway; putrescine from L-ornithine: step 1/1.</text>
</comment>
<dbReference type="Pfam" id="PF02784">
    <property type="entry name" value="Orn_Arg_deC_N"/>
    <property type="match status" value="2"/>
</dbReference>
<dbReference type="EC" id="4.1.1.17" evidence="2"/>
<evidence type="ECO:0000256" key="1">
    <source>
        <dbReference type="ARBA" id="ARBA00034115"/>
    </source>
</evidence>
<evidence type="ECO:0000313" key="6">
    <source>
        <dbReference type="Proteomes" id="UP001177744"/>
    </source>
</evidence>
<dbReference type="GO" id="GO:0033387">
    <property type="term" value="P:putrescine biosynthetic process from arginine, via ornithine"/>
    <property type="evidence" value="ECO:0007669"/>
    <property type="project" value="TreeGrafter"/>
</dbReference>
<comment type="catalytic activity">
    <reaction evidence="3">
        <text>L-ornithine + H(+) = putrescine + CO2</text>
        <dbReference type="Rhea" id="RHEA:22964"/>
        <dbReference type="ChEBI" id="CHEBI:15378"/>
        <dbReference type="ChEBI" id="CHEBI:16526"/>
        <dbReference type="ChEBI" id="CHEBI:46911"/>
        <dbReference type="ChEBI" id="CHEBI:326268"/>
        <dbReference type="EC" id="4.1.1.17"/>
    </reaction>
</comment>
<dbReference type="EMBL" id="JAULJE010000004">
    <property type="protein sequence ID" value="KAK1343900.1"/>
    <property type="molecule type" value="Genomic_DNA"/>
</dbReference>
<keyword evidence="6" id="KW-1185">Reference proteome</keyword>
<accession>A0AA40I6E8</accession>
<organism evidence="5 6">
    <name type="scientific">Cnephaeus nilssonii</name>
    <name type="common">Northern bat</name>
    <name type="synonym">Eptesicus nilssonii</name>
    <dbReference type="NCBI Taxonomy" id="3371016"/>
    <lineage>
        <taxon>Eukaryota</taxon>
        <taxon>Metazoa</taxon>
        <taxon>Chordata</taxon>
        <taxon>Craniata</taxon>
        <taxon>Vertebrata</taxon>
        <taxon>Euteleostomi</taxon>
        <taxon>Mammalia</taxon>
        <taxon>Eutheria</taxon>
        <taxon>Laurasiatheria</taxon>
        <taxon>Chiroptera</taxon>
        <taxon>Yangochiroptera</taxon>
        <taxon>Vespertilionidae</taxon>
        <taxon>Cnephaeus</taxon>
    </lineage>
</organism>
<reference evidence="5" key="1">
    <citation type="submission" date="2023-06" db="EMBL/GenBank/DDBJ databases">
        <title>Reference genome for the Northern bat (Eptesicus nilssonii), a most northern bat species.</title>
        <authorList>
            <person name="Laine V.N."/>
            <person name="Pulliainen A.T."/>
            <person name="Lilley T.M."/>
        </authorList>
    </citation>
    <scope>NUCLEOTIDE SEQUENCE</scope>
    <source>
        <strain evidence="5">BLF_Eptnil</strain>
        <tissue evidence="5">Kidney</tissue>
    </source>
</reference>
<dbReference type="Gene3D" id="2.40.37.10">
    <property type="entry name" value="Lyase, Ornithine Decarboxylase, Chain A, domain 1"/>
    <property type="match status" value="1"/>
</dbReference>
<evidence type="ECO:0000256" key="2">
    <source>
        <dbReference type="ARBA" id="ARBA00034138"/>
    </source>
</evidence>
<sequence length="394" mass="44087">MVPLKQEVRKQEENPEVSRRPFPWRIVADLMLLENVGCGHVILHLQQSTDSCQLETAVFRNVGVGGVGDGEDPTCNPEGDGDRNINEEKIINQLPPTPLDLEPNRDLLVHRTSRNHEHEPLVNEEFDCHFLDEGFTAMDILDQKINEVSSSDDKDALYVADLGDILKKLLKWLKALPRGHRQIIYANPCKQVSQIKYAANKGVQMITFHNKVKLMEVARAHPKANFHMEVAVLTLRPSCWPSLMPTAVFDMGAKVGFNMYLLDIGGGFPGPEDAKLKFEIVSVINPALDKYFPSDLGVILIAEPGRYYVASAFTLAVNITAKKLVLKEQTGSDDEEESGEKTFIYYVNNGVYVSFNCILYDHVHVKSLLQKRTNQMRSIIHPASGGQHVTASIT</sequence>
<dbReference type="AlphaFoldDB" id="A0AA40I6E8"/>
<dbReference type="InterPro" id="IPR002433">
    <property type="entry name" value="Orn_de-COase"/>
</dbReference>
<evidence type="ECO:0000259" key="4">
    <source>
        <dbReference type="Pfam" id="PF02784"/>
    </source>
</evidence>
<dbReference type="Gene3D" id="3.20.20.10">
    <property type="entry name" value="Alanine racemase"/>
    <property type="match status" value="2"/>
</dbReference>
<protein>
    <recommendedName>
        <fullName evidence="2">ornithine decarboxylase</fullName>
        <ecNumber evidence="2">4.1.1.17</ecNumber>
    </recommendedName>
</protein>
<feature type="domain" description="Orn/DAP/Arg decarboxylase 2 N-terminal" evidence="4">
    <location>
        <begin position="181"/>
        <end position="230"/>
    </location>
</feature>
<dbReference type="GO" id="GO:0005737">
    <property type="term" value="C:cytoplasm"/>
    <property type="evidence" value="ECO:0007669"/>
    <property type="project" value="TreeGrafter"/>
</dbReference>
<feature type="domain" description="Orn/DAP/Arg decarboxylase 2 N-terminal" evidence="4">
    <location>
        <begin position="247"/>
        <end position="310"/>
    </location>
</feature>
<gene>
    <name evidence="5" type="ORF">QTO34_014456</name>
</gene>
<dbReference type="GO" id="GO:0004586">
    <property type="term" value="F:ornithine decarboxylase activity"/>
    <property type="evidence" value="ECO:0007669"/>
    <property type="project" value="UniProtKB-EC"/>
</dbReference>
<proteinExistence type="predicted"/>
<dbReference type="SUPFAM" id="SSF50621">
    <property type="entry name" value="Alanine racemase C-terminal domain-like"/>
    <property type="match status" value="1"/>
</dbReference>
<evidence type="ECO:0000313" key="5">
    <source>
        <dbReference type="EMBL" id="KAK1343900.1"/>
    </source>
</evidence>
<dbReference type="PANTHER" id="PTHR11482:SF42">
    <property type="entry name" value="ORNITHINE DECARBOXYLASE"/>
    <property type="match status" value="1"/>
</dbReference>
<evidence type="ECO:0000256" key="3">
    <source>
        <dbReference type="ARBA" id="ARBA00049127"/>
    </source>
</evidence>